<dbReference type="InterPro" id="IPR036390">
    <property type="entry name" value="WH_DNA-bd_sf"/>
</dbReference>
<protein>
    <submittedName>
        <fullName evidence="6">IclR family transcriptional regulator</fullName>
    </submittedName>
</protein>
<feature type="domain" description="HTH iclR-type" evidence="4">
    <location>
        <begin position="43"/>
        <end position="105"/>
    </location>
</feature>
<dbReference type="GO" id="GO:0003700">
    <property type="term" value="F:DNA-binding transcription factor activity"/>
    <property type="evidence" value="ECO:0007669"/>
    <property type="project" value="TreeGrafter"/>
</dbReference>
<dbReference type="SUPFAM" id="SSF55781">
    <property type="entry name" value="GAF domain-like"/>
    <property type="match status" value="1"/>
</dbReference>
<reference evidence="6 7" key="1">
    <citation type="submission" date="2018-05" db="EMBL/GenBank/DDBJ databases">
        <title>Whole genome sequencing of Paracoccus thiocyanatus SST.</title>
        <authorList>
            <person name="Ghosh W."/>
            <person name="Rameez M.J."/>
            <person name="Roy C."/>
        </authorList>
    </citation>
    <scope>NUCLEOTIDE SEQUENCE [LARGE SCALE GENOMIC DNA]</scope>
    <source>
        <strain evidence="6 7">SST</strain>
    </source>
</reference>
<sequence length="287" mass="30371">MFSLLRCSLYENYVLILTRANKGVNTQRRSKFRGKPLEKAETVRAADTCLRILERIAFADSPVGVTQISTDVGIAKGAAFKHLRTLIEHGMIVQDPVTSHYALGPKLWLMAQQAPAGASLAELALPLMRATRDELGMAVVLSIPAPRSAVILATVSSNQPIEIGVRPGSELSLHSSAQGKVFLAFGSPDLLGTLPDTLPQVTPKSLTSKTALAAQLDGIRAAGYATAPEESLLGINAIAAPILGSQNQLLGSIGLIASIQHLGAVPTQSQLKALFTLTREIGLRVSQ</sequence>
<dbReference type="GO" id="GO:0003677">
    <property type="term" value="F:DNA binding"/>
    <property type="evidence" value="ECO:0007669"/>
    <property type="project" value="UniProtKB-KW"/>
</dbReference>
<keyword evidence="1" id="KW-0805">Transcription regulation</keyword>
<evidence type="ECO:0000256" key="1">
    <source>
        <dbReference type="ARBA" id="ARBA00023015"/>
    </source>
</evidence>
<dbReference type="InterPro" id="IPR014757">
    <property type="entry name" value="Tscrpt_reg_IclR_C"/>
</dbReference>
<dbReference type="Gene3D" id="3.30.450.40">
    <property type="match status" value="1"/>
</dbReference>
<dbReference type="InterPro" id="IPR005471">
    <property type="entry name" value="Tscrpt_reg_IclR_N"/>
</dbReference>
<dbReference type="AlphaFoldDB" id="A0A3D8PE60"/>
<evidence type="ECO:0000256" key="3">
    <source>
        <dbReference type="ARBA" id="ARBA00023163"/>
    </source>
</evidence>
<dbReference type="PROSITE" id="PS51078">
    <property type="entry name" value="ICLR_ED"/>
    <property type="match status" value="1"/>
</dbReference>
<dbReference type="InterPro" id="IPR036388">
    <property type="entry name" value="WH-like_DNA-bd_sf"/>
</dbReference>
<name>A0A3D8PE60_9RHOB</name>
<dbReference type="Pfam" id="PF01614">
    <property type="entry name" value="IclR_C"/>
    <property type="match status" value="1"/>
</dbReference>
<keyword evidence="7" id="KW-1185">Reference proteome</keyword>
<gene>
    <name evidence="6" type="ORF">DIE28_07885</name>
</gene>
<dbReference type="Pfam" id="PF09339">
    <property type="entry name" value="HTH_IclR"/>
    <property type="match status" value="1"/>
</dbReference>
<keyword evidence="2" id="KW-0238">DNA-binding</keyword>
<dbReference type="PANTHER" id="PTHR30136">
    <property type="entry name" value="HELIX-TURN-HELIX TRANSCRIPTIONAL REGULATOR, ICLR FAMILY"/>
    <property type="match status" value="1"/>
</dbReference>
<dbReference type="GO" id="GO:0045892">
    <property type="term" value="P:negative regulation of DNA-templated transcription"/>
    <property type="evidence" value="ECO:0007669"/>
    <property type="project" value="TreeGrafter"/>
</dbReference>
<organism evidence="6 7">
    <name type="scientific">Paracoccus thiocyanatus</name>
    <dbReference type="NCBI Taxonomy" id="34006"/>
    <lineage>
        <taxon>Bacteria</taxon>
        <taxon>Pseudomonadati</taxon>
        <taxon>Pseudomonadota</taxon>
        <taxon>Alphaproteobacteria</taxon>
        <taxon>Rhodobacterales</taxon>
        <taxon>Paracoccaceae</taxon>
        <taxon>Paracoccus</taxon>
    </lineage>
</organism>
<dbReference type="PROSITE" id="PS51077">
    <property type="entry name" value="HTH_ICLR"/>
    <property type="match status" value="1"/>
</dbReference>
<dbReference type="InterPro" id="IPR029016">
    <property type="entry name" value="GAF-like_dom_sf"/>
</dbReference>
<dbReference type="SUPFAM" id="SSF46785">
    <property type="entry name" value="Winged helix' DNA-binding domain"/>
    <property type="match status" value="1"/>
</dbReference>
<proteinExistence type="predicted"/>
<accession>A0A3D8PE60</accession>
<evidence type="ECO:0000259" key="4">
    <source>
        <dbReference type="PROSITE" id="PS51077"/>
    </source>
</evidence>
<dbReference type="PANTHER" id="PTHR30136:SF8">
    <property type="entry name" value="TRANSCRIPTIONAL REGULATORY PROTEIN"/>
    <property type="match status" value="1"/>
</dbReference>
<evidence type="ECO:0000259" key="5">
    <source>
        <dbReference type="PROSITE" id="PS51078"/>
    </source>
</evidence>
<dbReference type="SMART" id="SM00346">
    <property type="entry name" value="HTH_ICLR"/>
    <property type="match status" value="1"/>
</dbReference>
<comment type="caution">
    <text evidence="6">The sequence shown here is derived from an EMBL/GenBank/DDBJ whole genome shotgun (WGS) entry which is preliminary data.</text>
</comment>
<dbReference type="EMBL" id="QFCQ01000033">
    <property type="protein sequence ID" value="RDW13489.1"/>
    <property type="molecule type" value="Genomic_DNA"/>
</dbReference>
<evidence type="ECO:0000256" key="2">
    <source>
        <dbReference type="ARBA" id="ARBA00023125"/>
    </source>
</evidence>
<evidence type="ECO:0000313" key="7">
    <source>
        <dbReference type="Proteomes" id="UP000256679"/>
    </source>
</evidence>
<dbReference type="InterPro" id="IPR050707">
    <property type="entry name" value="HTH_MetabolicPath_Reg"/>
</dbReference>
<dbReference type="Proteomes" id="UP000256679">
    <property type="component" value="Unassembled WGS sequence"/>
</dbReference>
<feature type="domain" description="IclR-ED" evidence="5">
    <location>
        <begin position="106"/>
        <end position="287"/>
    </location>
</feature>
<dbReference type="Gene3D" id="1.10.10.10">
    <property type="entry name" value="Winged helix-like DNA-binding domain superfamily/Winged helix DNA-binding domain"/>
    <property type="match status" value="1"/>
</dbReference>
<keyword evidence="3" id="KW-0804">Transcription</keyword>
<evidence type="ECO:0000313" key="6">
    <source>
        <dbReference type="EMBL" id="RDW13489.1"/>
    </source>
</evidence>